<name>A0A9D1LLQ3_9CLOT</name>
<organism evidence="2 3">
    <name type="scientific">Candidatus Ventrousia excrementavium</name>
    <dbReference type="NCBI Taxonomy" id="2840961"/>
    <lineage>
        <taxon>Bacteria</taxon>
        <taxon>Bacillati</taxon>
        <taxon>Bacillota</taxon>
        <taxon>Clostridia</taxon>
        <taxon>Eubacteriales</taxon>
        <taxon>Clostridiaceae</taxon>
        <taxon>Clostridiaceae incertae sedis</taxon>
        <taxon>Candidatus Ventrousia</taxon>
    </lineage>
</organism>
<dbReference type="Pfam" id="PF02049">
    <property type="entry name" value="FliE"/>
    <property type="match status" value="1"/>
</dbReference>
<evidence type="ECO:0000313" key="3">
    <source>
        <dbReference type="Proteomes" id="UP000824073"/>
    </source>
</evidence>
<comment type="caution">
    <text evidence="2">The sequence shown here is derived from an EMBL/GenBank/DDBJ whole genome shotgun (WGS) entry which is preliminary data.</text>
</comment>
<dbReference type="Proteomes" id="UP000824073">
    <property type="component" value="Unassembled WGS sequence"/>
</dbReference>
<dbReference type="InterPro" id="IPR001624">
    <property type="entry name" value="FliE"/>
</dbReference>
<keyword evidence="1" id="KW-0975">Bacterial flagellum</keyword>
<reference evidence="2" key="2">
    <citation type="journal article" date="2021" name="PeerJ">
        <title>Extensive microbial diversity within the chicken gut microbiome revealed by metagenomics and culture.</title>
        <authorList>
            <person name="Gilroy R."/>
            <person name="Ravi A."/>
            <person name="Getino M."/>
            <person name="Pursley I."/>
            <person name="Horton D.L."/>
            <person name="Alikhan N.F."/>
            <person name="Baker D."/>
            <person name="Gharbi K."/>
            <person name="Hall N."/>
            <person name="Watson M."/>
            <person name="Adriaenssens E.M."/>
            <person name="Foster-Nyarko E."/>
            <person name="Jarju S."/>
            <person name="Secka A."/>
            <person name="Antonio M."/>
            <person name="Oren A."/>
            <person name="Chaudhuri R.R."/>
            <person name="La Ragione R."/>
            <person name="Hildebrand F."/>
            <person name="Pallen M.J."/>
        </authorList>
    </citation>
    <scope>NUCLEOTIDE SEQUENCE</scope>
    <source>
        <strain evidence="2">CHK191-8634</strain>
    </source>
</reference>
<protein>
    <submittedName>
        <fullName evidence="2">Flagellar hook-basal body complex protein FliE</fullName>
    </submittedName>
</protein>
<accession>A0A9D1LLQ3</accession>
<keyword evidence="2" id="KW-0969">Cilium</keyword>
<keyword evidence="2" id="KW-0282">Flagellum</keyword>
<gene>
    <name evidence="2" type="ORF">IAB67_06740</name>
</gene>
<dbReference type="EMBL" id="DVMR01000052">
    <property type="protein sequence ID" value="HIU43976.1"/>
    <property type="molecule type" value="Genomic_DNA"/>
</dbReference>
<dbReference type="GO" id="GO:0005198">
    <property type="term" value="F:structural molecule activity"/>
    <property type="evidence" value="ECO:0007669"/>
    <property type="project" value="InterPro"/>
</dbReference>
<proteinExistence type="predicted"/>
<dbReference type="GO" id="GO:0009288">
    <property type="term" value="C:bacterial-type flagellum"/>
    <property type="evidence" value="ECO:0007669"/>
    <property type="project" value="InterPro"/>
</dbReference>
<dbReference type="AlphaFoldDB" id="A0A9D1LLQ3"/>
<sequence>MISPIDRLQPLAALTEDQKTVETVQTAEQVPFGAVFRSAVDNVRQTDAEKVQTDYLLATGQLDNPAQSTIAGTKYQMAVELLVQLRNRALDAYSELTRINM</sequence>
<evidence type="ECO:0000256" key="1">
    <source>
        <dbReference type="ARBA" id="ARBA00023143"/>
    </source>
</evidence>
<dbReference type="GO" id="GO:0003774">
    <property type="term" value="F:cytoskeletal motor activity"/>
    <property type="evidence" value="ECO:0007669"/>
    <property type="project" value="InterPro"/>
</dbReference>
<dbReference type="GO" id="GO:0071973">
    <property type="term" value="P:bacterial-type flagellum-dependent cell motility"/>
    <property type="evidence" value="ECO:0007669"/>
    <property type="project" value="InterPro"/>
</dbReference>
<keyword evidence="2" id="KW-0966">Cell projection</keyword>
<evidence type="ECO:0000313" key="2">
    <source>
        <dbReference type="EMBL" id="HIU43976.1"/>
    </source>
</evidence>
<reference evidence="2" key="1">
    <citation type="submission" date="2020-10" db="EMBL/GenBank/DDBJ databases">
        <authorList>
            <person name="Gilroy R."/>
        </authorList>
    </citation>
    <scope>NUCLEOTIDE SEQUENCE</scope>
    <source>
        <strain evidence="2">CHK191-8634</strain>
    </source>
</reference>